<evidence type="ECO:0000256" key="3">
    <source>
        <dbReference type="ARBA" id="ARBA00022833"/>
    </source>
</evidence>
<accession>A0A084IPG1</accession>
<keyword evidence="7" id="KW-1185">Reference proteome</keyword>
<dbReference type="PANTHER" id="PTHR33337">
    <property type="entry name" value="GFA DOMAIN-CONTAINING PROTEIN"/>
    <property type="match status" value="1"/>
</dbReference>
<reference evidence="6 7" key="1">
    <citation type="submission" date="2013-03" db="EMBL/GenBank/DDBJ databases">
        <title>Salinisphaera hydrothermalis C41B8 Genome Sequencing.</title>
        <authorList>
            <person name="Li C."/>
            <person name="Lai Q."/>
            <person name="Shao Z."/>
        </authorList>
    </citation>
    <scope>NUCLEOTIDE SEQUENCE [LARGE SCALE GENOMIC DNA]</scope>
    <source>
        <strain evidence="6 7">C41B8</strain>
    </source>
</reference>
<dbReference type="Proteomes" id="UP000028302">
    <property type="component" value="Unassembled WGS sequence"/>
</dbReference>
<evidence type="ECO:0000256" key="1">
    <source>
        <dbReference type="ARBA" id="ARBA00005495"/>
    </source>
</evidence>
<evidence type="ECO:0000259" key="5">
    <source>
        <dbReference type="PROSITE" id="PS51891"/>
    </source>
</evidence>
<proteinExistence type="inferred from homology"/>
<dbReference type="InterPro" id="IPR011057">
    <property type="entry name" value="Mss4-like_sf"/>
</dbReference>
<dbReference type="GO" id="GO:0046872">
    <property type="term" value="F:metal ion binding"/>
    <property type="evidence" value="ECO:0007669"/>
    <property type="project" value="UniProtKB-KW"/>
</dbReference>
<sequence>MTHTGGCACGGVRFVVHGALAPVIACHCESCRRWSGYYWAAMEIPRERFEWTALATLAGWSSSPGVMRRFCRVCGASLCFDEAGADHIEIAPGAFDALTGQATIGHIYCAEAGDYYQLDAATPCYPYDEPPGGVPGG</sequence>
<evidence type="ECO:0000256" key="4">
    <source>
        <dbReference type="ARBA" id="ARBA00023239"/>
    </source>
</evidence>
<protein>
    <recommendedName>
        <fullName evidence="5">CENP-V/GFA domain-containing protein</fullName>
    </recommendedName>
</protein>
<feature type="domain" description="CENP-V/GFA" evidence="5">
    <location>
        <begin position="3"/>
        <end position="117"/>
    </location>
</feature>
<dbReference type="PANTHER" id="PTHR33337:SF40">
    <property type="entry name" value="CENP-V_GFA DOMAIN-CONTAINING PROTEIN-RELATED"/>
    <property type="match status" value="1"/>
</dbReference>
<dbReference type="AlphaFoldDB" id="A0A084IPG1"/>
<name>A0A084IPG1_SALHC</name>
<dbReference type="STRING" id="1304275.C41B8_03231"/>
<keyword evidence="4" id="KW-0456">Lyase</keyword>
<dbReference type="Pfam" id="PF04828">
    <property type="entry name" value="GFA"/>
    <property type="match status" value="1"/>
</dbReference>
<keyword evidence="3" id="KW-0862">Zinc</keyword>
<dbReference type="RefSeq" id="WP_051882937.1">
    <property type="nucleotide sequence ID" value="NZ_APNK01000003.1"/>
</dbReference>
<dbReference type="InterPro" id="IPR006913">
    <property type="entry name" value="CENP-V/GFA"/>
</dbReference>
<dbReference type="EMBL" id="APNK01000003">
    <property type="protein sequence ID" value="KEZ78595.1"/>
    <property type="molecule type" value="Genomic_DNA"/>
</dbReference>
<dbReference type="eggNOG" id="COG3791">
    <property type="taxonomic scope" value="Bacteria"/>
</dbReference>
<evidence type="ECO:0000313" key="6">
    <source>
        <dbReference type="EMBL" id="KEZ78595.1"/>
    </source>
</evidence>
<gene>
    <name evidence="6" type="ORF">C41B8_03231</name>
</gene>
<organism evidence="6 7">
    <name type="scientific">Salinisphaera hydrothermalis (strain C41B8)</name>
    <dbReference type="NCBI Taxonomy" id="1304275"/>
    <lineage>
        <taxon>Bacteria</taxon>
        <taxon>Pseudomonadati</taxon>
        <taxon>Pseudomonadota</taxon>
        <taxon>Gammaproteobacteria</taxon>
        <taxon>Salinisphaerales</taxon>
        <taxon>Salinisphaeraceae</taxon>
        <taxon>Salinisphaera</taxon>
    </lineage>
</organism>
<evidence type="ECO:0000313" key="7">
    <source>
        <dbReference type="Proteomes" id="UP000028302"/>
    </source>
</evidence>
<comment type="similarity">
    <text evidence="1">Belongs to the Gfa family.</text>
</comment>
<dbReference type="SUPFAM" id="SSF51316">
    <property type="entry name" value="Mss4-like"/>
    <property type="match status" value="1"/>
</dbReference>
<evidence type="ECO:0000256" key="2">
    <source>
        <dbReference type="ARBA" id="ARBA00022723"/>
    </source>
</evidence>
<keyword evidence="2" id="KW-0479">Metal-binding</keyword>
<dbReference type="Gene3D" id="3.90.1590.10">
    <property type="entry name" value="glutathione-dependent formaldehyde- activating enzyme (gfa)"/>
    <property type="match status" value="1"/>
</dbReference>
<comment type="caution">
    <text evidence="6">The sequence shown here is derived from an EMBL/GenBank/DDBJ whole genome shotgun (WGS) entry which is preliminary data.</text>
</comment>
<dbReference type="PROSITE" id="PS51891">
    <property type="entry name" value="CENP_V_GFA"/>
    <property type="match status" value="1"/>
</dbReference>
<dbReference type="GO" id="GO:0016846">
    <property type="term" value="F:carbon-sulfur lyase activity"/>
    <property type="evidence" value="ECO:0007669"/>
    <property type="project" value="InterPro"/>
</dbReference>